<proteinExistence type="predicted"/>
<name>A0A7Y2EEP7_UNCEI</name>
<feature type="region of interest" description="Disordered" evidence="4">
    <location>
        <begin position="1"/>
        <end position="25"/>
    </location>
</feature>
<evidence type="ECO:0000256" key="2">
    <source>
        <dbReference type="ARBA" id="ARBA00022448"/>
    </source>
</evidence>
<dbReference type="AlphaFoldDB" id="A0A7Y2EEP7"/>
<dbReference type="GO" id="GO:0015095">
    <property type="term" value="F:magnesium ion transmembrane transporter activity"/>
    <property type="evidence" value="ECO:0007669"/>
    <property type="project" value="TreeGrafter"/>
</dbReference>
<dbReference type="Gene3D" id="1.20.58.340">
    <property type="entry name" value="Magnesium transport protein CorA, transmembrane region"/>
    <property type="match status" value="1"/>
</dbReference>
<dbReference type="GO" id="GO:0000287">
    <property type="term" value="F:magnesium ion binding"/>
    <property type="evidence" value="ECO:0007669"/>
    <property type="project" value="TreeGrafter"/>
</dbReference>
<evidence type="ECO:0000256" key="3">
    <source>
        <dbReference type="ARBA" id="ARBA00022475"/>
    </source>
</evidence>
<dbReference type="GO" id="GO:0050897">
    <property type="term" value="F:cobalt ion binding"/>
    <property type="evidence" value="ECO:0007669"/>
    <property type="project" value="TreeGrafter"/>
</dbReference>
<evidence type="ECO:0000256" key="1">
    <source>
        <dbReference type="ARBA" id="ARBA00004651"/>
    </source>
</evidence>
<dbReference type="SUPFAM" id="SSF143865">
    <property type="entry name" value="CorA soluble domain-like"/>
    <property type="match status" value="1"/>
</dbReference>
<dbReference type="Gene3D" id="3.30.460.20">
    <property type="entry name" value="CorA soluble domain-like"/>
    <property type="match status" value="1"/>
</dbReference>
<comment type="caution">
    <text evidence="5">The sequence shown here is derived from an EMBL/GenBank/DDBJ whole genome shotgun (WGS) entry which is preliminary data.</text>
</comment>
<gene>
    <name evidence="5" type="ORF">HKN21_17820</name>
</gene>
<comment type="subcellular location">
    <subcellularLocation>
        <location evidence="1">Cell membrane</location>
        <topology evidence="1">Multi-pass membrane protein</topology>
    </subcellularLocation>
</comment>
<dbReference type="Pfam" id="PF01544">
    <property type="entry name" value="CorA"/>
    <property type="match status" value="1"/>
</dbReference>
<sequence length="246" mass="27763">MPRRRRTPSPEKRLENVGSAPGQLQSLPGAVESRLDLIVYGSKSFDTLPDASTKTLKKALSGSETVWANFVGLKDVGFLTKIGDQLGLHQLALEDVVNSHQRAKHEDFELVQFVVARMPVSIKSLETEQLSLFLGRNFVFTVQEKPGDCFEKVRDRLREGRVRIRGGGPDYLAYALLDSLVDSYFPLLESIGIALDDLELAIMESPENEHVTRLHEIKRELVILRRYVEPLRDVIGRLLKEDNDLV</sequence>
<dbReference type="InterPro" id="IPR045861">
    <property type="entry name" value="CorA_cytoplasmic_dom"/>
</dbReference>
<protein>
    <submittedName>
        <fullName evidence="5">Magnesium and cobalt transport protein CorA</fullName>
    </submittedName>
</protein>
<feature type="non-terminal residue" evidence="5">
    <location>
        <position position="246"/>
    </location>
</feature>
<organism evidence="5 6">
    <name type="scientific">Eiseniibacteriota bacterium</name>
    <dbReference type="NCBI Taxonomy" id="2212470"/>
    <lineage>
        <taxon>Bacteria</taxon>
        <taxon>Candidatus Eiseniibacteriota</taxon>
    </lineage>
</organism>
<keyword evidence="3" id="KW-0472">Membrane</keyword>
<dbReference type="Proteomes" id="UP000547674">
    <property type="component" value="Unassembled WGS sequence"/>
</dbReference>
<keyword evidence="3" id="KW-1003">Cell membrane</keyword>
<dbReference type="GO" id="GO:0015087">
    <property type="term" value="F:cobalt ion transmembrane transporter activity"/>
    <property type="evidence" value="ECO:0007669"/>
    <property type="project" value="TreeGrafter"/>
</dbReference>
<dbReference type="GO" id="GO:0005886">
    <property type="term" value="C:plasma membrane"/>
    <property type="evidence" value="ECO:0007669"/>
    <property type="project" value="UniProtKB-SubCell"/>
</dbReference>
<dbReference type="EMBL" id="JABDJR010000711">
    <property type="protein sequence ID" value="NNF08625.1"/>
    <property type="molecule type" value="Genomic_DNA"/>
</dbReference>
<dbReference type="PANTHER" id="PTHR46494">
    <property type="entry name" value="CORA FAMILY METAL ION TRANSPORTER (EUROFUNG)"/>
    <property type="match status" value="1"/>
</dbReference>
<evidence type="ECO:0000313" key="5">
    <source>
        <dbReference type="EMBL" id="NNF08625.1"/>
    </source>
</evidence>
<dbReference type="PANTHER" id="PTHR46494:SF1">
    <property type="entry name" value="CORA FAMILY METAL ION TRANSPORTER (EUROFUNG)"/>
    <property type="match status" value="1"/>
</dbReference>
<evidence type="ECO:0000313" key="6">
    <source>
        <dbReference type="Proteomes" id="UP000547674"/>
    </source>
</evidence>
<dbReference type="InterPro" id="IPR002523">
    <property type="entry name" value="MgTranspt_CorA/ZnTranspt_ZntB"/>
</dbReference>
<reference evidence="5 6" key="1">
    <citation type="submission" date="2020-03" db="EMBL/GenBank/DDBJ databases">
        <title>Metabolic flexibility allows generalist bacteria to become dominant in a frequently disturbed ecosystem.</title>
        <authorList>
            <person name="Chen Y.-J."/>
            <person name="Leung P.M."/>
            <person name="Bay S.K."/>
            <person name="Hugenholtz P."/>
            <person name="Kessler A.J."/>
            <person name="Shelley G."/>
            <person name="Waite D.W."/>
            <person name="Cook P.L."/>
            <person name="Greening C."/>
        </authorList>
    </citation>
    <scope>NUCLEOTIDE SEQUENCE [LARGE SCALE GENOMIC DNA]</scope>
    <source>
        <strain evidence="5">SS_bin_28</strain>
    </source>
</reference>
<accession>A0A7Y2EEP7</accession>
<evidence type="ECO:0000256" key="4">
    <source>
        <dbReference type="SAM" id="MobiDB-lite"/>
    </source>
</evidence>
<keyword evidence="2" id="KW-0813">Transport</keyword>